<evidence type="ECO:0000313" key="8">
    <source>
        <dbReference type="EMBL" id="KAJ5314917.1"/>
    </source>
</evidence>
<evidence type="ECO:0000256" key="2">
    <source>
        <dbReference type="ARBA" id="ARBA00022630"/>
    </source>
</evidence>
<comment type="similarity">
    <text evidence="1 4">Belongs to the acyl-CoA dehydrogenase family.</text>
</comment>
<reference evidence="8" key="2">
    <citation type="journal article" date="2023" name="IMA Fungus">
        <title>Comparative genomic study of the Penicillium genus elucidates a diverse pangenome and 15 lateral gene transfer events.</title>
        <authorList>
            <person name="Petersen C."/>
            <person name="Sorensen T."/>
            <person name="Nielsen M.R."/>
            <person name="Sondergaard T.E."/>
            <person name="Sorensen J.L."/>
            <person name="Fitzpatrick D.A."/>
            <person name="Frisvad J.C."/>
            <person name="Nielsen K.L."/>
        </authorList>
    </citation>
    <scope>NUCLEOTIDE SEQUENCE</scope>
    <source>
        <strain evidence="8">IBT 21472</strain>
    </source>
</reference>
<feature type="domain" description="Acyl-CoA dehydrogenase/oxidase C-terminal" evidence="5">
    <location>
        <begin position="310"/>
        <end position="487"/>
    </location>
</feature>
<dbReference type="Gene3D" id="1.20.140.10">
    <property type="entry name" value="Butyryl-CoA Dehydrogenase, subunit A, domain 3"/>
    <property type="match status" value="1"/>
</dbReference>
<dbReference type="InterPro" id="IPR052904">
    <property type="entry name" value="Acyl-CoA_dehydrogenase-like"/>
</dbReference>
<organism evidence="8 9">
    <name type="scientific">Penicillium atrosanguineum</name>
    <dbReference type="NCBI Taxonomy" id="1132637"/>
    <lineage>
        <taxon>Eukaryota</taxon>
        <taxon>Fungi</taxon>
        <taxon>Dikarya</taxon>
        <taxon>Ascomycota</taxon>
        <taxon>Pezizomycotina</taxon>
        <taxon>Eurotiomycetes</taxon>
        <taxon>Eurotiomycetidae</taxon>
        <taxon>Eurotiales</taxon>
        <taxon>Aspergillaceae</taxon>
        <taxon>Penicillium</taxon>
    </lineage>
</organism>
<evidence type="ECO:0000256" key="4">
    <source>
        <dbReference type="RuleBase" id="RU362125"/>
    </source>
</evidence>
<dbReference type="Pfam" id="PF02770">
    <property type="entry name" value="Acyl-CoA_dh_M"/>
    <property type="match status" value="1"/>
</dbReference>
<dbReference type="EMBL" id="JAPZBO010000005">
    <property type="protein sequence ID" value="KAJ5314917.1"/>
    <property type="molecule type" value="Genomic_DNA"/>
</dbReference>
<dbReference type="AlphaFoldDB" id="A0A9W9PXZ6"/>
<proteinExistence type="inferred from homology"/>
<dbReference type="GO" id="GO:0003995">
    <property type="term" value="F:acyl-CoA dehydrogenase activity"/>
    <property type="evidence" value="ECO:0007669"/>
    <property type="project" value="TreeGrafter"/>
</dbReference>
<evidence type="ECO:0000259" key="7">
    <source>
        <dbReference type="Pfam" id="PF18158"/>
    </source>
</evidence>
<dbReference type="Gene3D" id="2.40.110.20">
    <property type="match status" value="1"/>
</dbReference>
<comment type="cofactor">
    <cofactor evidence="4">
        <name>FAD</name>
        <dbReference type="ChEBI" id="CHEBI:57692"/>
    </cofactor>
</comment>
<accession>A0A9W9PXZ6</accession>
<dbReference type="InterPro" id="IPR036250">
    <property type="entry name" value="AcylCo_DH-like_C"/>
</dbReference>
<sequence>MSNSRPPSTVDEGLILSPPALQNPATTDHVFQRILQWYLPQDVLDKITPDLHDFGSDAISHETNVHIGNAESQEPYVKAHNVWGARYEADRLVTSNGWKELGKWGIKYGVVGLGYEEEFGPYRRTVQHAFNYLFSASSAAYSCPVSMTSGAARLVRHQLSSVPPDHPFHELYARLIARENNWISAQWMTERPGGSDVRNSETVATYAPLTSKTGRFGNIGEGDYLLSGFKWFCSATDCNIVLLLAKTESGELSLFVAPTVREVVDAQGTSKRVSNGIRIHRLKTKMGTKELPTAEIELRNARAHLIGPKDRGIATIALLLNTTRTHNFITALSCLRRALDIAKAFALARRTIDQSLWTFPMHLNVLAQLEVKHRGWMQLAFFTSSLLSYVDNGFPDDAPQIFSLLAKLPNTATVVLRAFTSTSKAVICKSSTLAFQECQEAMGGVGYMGKSDEPDEPEFNVSRLWRDTASNSVWEGTTNVLASETVRHLTKGQNLELFNTWIVSAIAQVSDLASMETLQSVWTSLKERLAPGQKDQGLAAVLGVARQIMFTLAWLVSCILLSLDAQRDKDAVAFEVARRWVLDGQGIPGEFGFTDLIYQRSVTAQDRKPSDRERTEWDCRIVWGIDLPSNSSAGYRTAKI</sequence>
<protein>
    <submittedName>
        <fullName evidence="8">Uncharacterized protein</fullName>
    </submittedName>
</protein>
<dbReference type="PANTHER" id="PTHR42707:SF2">
    <property type="entry name" value="ACD11 DEHYDROGENASE"/>
    <property type="match status" value="1"/>
</dbReference>
<evidence type="ECO:0000256" key="3">
    <source>
        <dbReference type="ARBA" id="ARBA00022827"/>
    </source>
</evidence>
<evidence type="ECO:0000313" key="9">
    <source>
        <dbReference type="Proteomes" id="UP001147746"/>
    </source>
</evidence>
<dbReference type="InterPro" id="IPR009075">
    <property type="entry name" value="AcylCo_DH/oxidase_C"/>
</dbReference>
<gene>
    <name evidence="8" type="ORF">N7476_005224</name>
</gene>
<keyword evidence="4" id="KW-0560">Oxidoreductase</keyword>
<dbReference type="OrthoDB" id="10251155at2759"/>
<comment type="caution">
    <text evidence="8">The sequence shown here is derived from an EMBL/GenBank/DDBJ whole genome shotgun (WGS) entry which is preliminary data.</text>
</comment>
<dbReference type="PANTHER" id="PTHR42707">
    <property type="entry name" value="ACYL-COA DEHYDROGENASE"/>
    <property type="match status" value="1"/>
</dbReference>
<dbReference type="InterPro" id="IPR006091">
    <property type="entry name" value="Acyl-CoA_Oxase/DH_mid-dom"/>
</dbReference>
<keyword evidence="9" id="KW-1185">Reference proteome</keyword>
<reference evidence="8" key="1">
    <citation type="submission" date="2022-12" db="EMBL/GenBank/DDBJ databases">
        <authorList>
            <person name="Petersen C."/>
        </authorList>
    </citation>
    <scope>NUCLEOTIDE SEQUENCE</scope>
    <source>
        <strain evidence="8">IBT 21472</strain>
    </source>
</reference>
<feature type="domain" description="Adaptive response protein AidB N-terminal" evidence="7">
    <location>
        <begin position="25"/>
        <end position="158"/>
    </location>
</feature>
<dbReference type="SUPFAM" id="SSF47203">
    <property type="entry name" value="Acyl-CoA dehydrogenase C-terminal domain-like"/>
    <property type="match status" value="1"/>
</dbReference>
<dbReference type="Pfam" id="PF00441">
    <property type="entry name" value="Acyl-CoA_dh_1"/>
    <property type="match status" value="1"/>
</dbReference>
<name>A0A9W9PXZ6_9EURO</name>
<feature type="domain" description="Acyl-CoA oxidase/dehydrogenase middle" evidence="6">
    <location>
        <begin position="185"/>
        <end position="300"/>
    </location>
</feature>
<dbReference type="InterPro" id="IPR041504">
    <property type="entry name" value="AidB_N"/>
</dbReference>
<dbReference type="SUPFAM" id="SSF56645">
    <property type="entry name" value="Acyl-CoA dehydrogenase NM domain-like"/>
    <property type="match status" value="1"/>
</dbReference>
<keyword evidence="2 4" id="KW-0285">Flavoprotein</keyword>
<dbReference type="InterPro" id="IPR009100">
    <property type="entry name" value="AcylCoA_DH/oxidase_NM_dom_sf"/>
</dbReference>
<evidence type="ECO:0000259" key="5">
    <source>
        <dbReference type="Pfam" id="PF00441"/>
    </source>
</evidence>
<dbReference type="Pfam" id="PF18158">
    <property type="entry name" value="AidB_N"/>
    <property type="match status" value="1"/>
</dbReference>
<dbReference type="Proteomes" id="UP001147746">
    <property type="component" value="Unassembled WGS sequence"/>
</dbReference>
<keyword evidence="3 4" id="KW-0274">FAD</keyword>
<evidence type="ECO:0000259" key="6">
    <source>
        <dbReference type="Pfam" id="PF02770"/>
    </source>
</evidence>
<evidence type="ECO:0000256" key="1">
    <source>
        <dbReference type="ARBA" id="ARBA00009347"/>
    </source>
</evidence>